<evidence type="ECO:0000256" key="9">
    <source>
        <dbReference type="ARBA" id="ARBA00015933"/>
    </source>
</evidence>
<keyword evidence="11" id="KW-0378">Hydrolase</keyword>
<gene>
    <name evidence="15" type="ORF">AFUS01_LOCUS47061</name>
</gene>
<dbReference type="PANTHER" id="PTHR11845">
    <property type="entry name" value="5'-DEOXYNUCLEOTIDASE HDDC2"/>
    <property type="match status" value="1"/>
</dbReference>
<evidence type="ECO:0000313" key="16">
    <source>
        <dbReference type="Proteomes" id="UP000708208"/>
    </source>
</evidence>
<keyword evidence="12" id="KW-0460">Magnesium</keyword>
<dbReference type="GO" id="GO:0046872">
    <property type="term" value="F:metal ion binding"/>
    <property type="evidence" value="ECO:0007669"/>
    <property type="project" value="UniProtKB-KW"/>
</dbReference>
<evidence type="ECO:0000259" key="14">
    <source>
        <dbReference type="PROSITE" id="PS51831"/>
    </source>
</evidence>
<dbReference type="AlphaFoldDB" id="A0A8J2LTZ0"/>
<evidence type="ECO:0000256" key="3">
    <source>
        <dbReference type="ARBA" id="ARBA00001941"/>
    </source>
</evidence>
<protein>
    <recommendedName>
        <fullName evidence="9">5'-deoxynucleotidase HDDC2</fullName>
        <ecNumber evidence="8">3.1.3.89</ecNumber>
    </recommendedName>
    <alternativeName>
        <fullName evidence="13">HD domain-containing protein 2</fullName>
    </alternativeName>
</protein>
<dbReference type="GO" id="GO:0009159">
    <property type="term" value="P:deoxyribonucleoside monophosphate catabolic process"/>
    <property type="evidence" value="ECO:0007669"/>
    <property type="project" value="UniProtKB-ARBA"/>
</dbReference>
<comment type="cofactor">
    <cofactor evidence="3">
        <name>Co(2+)</name>
        <dbReference type="ChEBI" id="CHEBI:48828"/>
    </cofactor>
</comment>
<dbReference type="InterPro" id="IPR006674">
    <property type="entry name" value="HD_domain"/>
</dbReference>
<dbReference type="EMBL" id="CAJVCH010571635">
    <property type="protein sequence ID" value="CAG7838043.1"/>
    <property type="molecule type" value="Genomic_DNA"/>
</dbReference>
<evidence type="ECO:0000256" key="12">
    <source>
        <dbReference type="ARBA" id="ARBA00022842"/>
    </source>
</evidence>
<sequence>MSENKSTSLDKMPPTLDFLNYICKLKHLDRAGWVRCGIEKPEPVAAHMYRMAVMSAFIIRDPSIDANKCIRLSIVHDMGESIIGDITPHDDVPKTTKAAMEFAAIEKITSLLPGASGEELLNLFVEYEEGKTPEAKIVKYLDRYDMIQQAYEYERNEKKPKFLQEFFDATANFFDDSHPIIKDLVDKLLAAREANTPFSQ</sequence>
<dbReference type="EC" id="3.1.3.89" evidence="8"/>
<comment type="catalytic activity">
    <reaction evidence="1">
        <text>a 2'-deoxyribonucleoside 5'-phosphate + H2O = a 2'-deoxyribonucleoside + phosphate</text>
        <dbReference type="Rhea" id="RHEA:36167"/>
        <dbReference type="ChEBI" id="CHEBI:15377"/>
        <dbReference type="ChEBI" id="CHEBI:18274"/>
        <dbReference type="ChEBI" id="CHEBI:43474"/>
        <dbReference type="ChEBI" id="CHEBI:65317"/>
        <dbReference type="EC" id="3.1.3.89"/>
    </reaction>
</comment>
<dbReference type="GO" id="GO:0005737">
    <property type="term" value="C:cytoplasm"/>
    <property type="evidence" value="ECO:0007669"/>
    <property type="project" value="TreeGrafter"/>
</dbReference>
<evidence type="ECO:0000256" key="11">
    <source>
        <dbReference type="ARBA" id="ARBA00022801"/>
    </source>
</evidence>
<name>A0A8J2LTZ0_9HEXA</name>
<evidence type="ECO:0000256" key="1">
    <source>
        <dbReference type="ARBA" id="ARBA00001638"/>
    </source>
</evidence>
<feature type="domain" description="HD" evidence="14">
    <location>
        <begin position="44"/>
        <end position="147"/>
    </location>
</feature>
<dbReference type="SMART" id="SM00471">
    <property type="entry name" value="HDc"/>
    <property type="match status" value="1"/>
</dbReference>
<dbReference type="OrthoDB" id="10254258at2759"/>
<evidence type="ECO:0000256" key="5">
    <source>
        <dbReference type="ARBA" id="ARBA00004074"/>
    </source>
</evidence>
<organism evidence="15 16">
    <name type="scientific">Allacma fusca</name>
    <dbReference type="NCBI Taxonomy" id="39272"/>
    <lineage>
        <taxon>Eukaryota</taxon>
        <taxon>Metazoa</taxon>
        <taxon>Ecdysozoa</taxon>
        <taxon>Arthropoda</taxon>
        <taxon>Hexapoda</taxon>
        <taxon>Collembola</taxon>
        <taxon>Symphypleona</taxon>
        <taxon>Sminthuridae</taxon>
        <taxon>Allacma</taxon>
    </lineage>
</organism>
<comment type="caution">
    <text evidence="15">The sequence shown here is derived from an EMBL/GenBank/DDBJ whole genome shotgun (WGS) entry which is preliminary data.</text>
</comment>
<keyword evidence="16" id="KW-1185">Reference proteome</keyword>
<evidence type="ECO:0000256" key="2">
    <source>
        <dbReference type="ARBA" id="ARBA00001936"/>
    </source>
</evidence>
<dbReference type="GO" id="GO:0002953">
    <property type="term" value="F:5'-deoxynucleotidase activity"/>
    <property type="evidence" value="ECO:0007669"/>
    <property type="project" value="UniProtKB-EC"/>
</dbReference>
<keyword evidence="10" id="KW-0479">Metal-binding</keyword>
<reference evidence="15" key="1">
    <citation type="submission" date="2021-06" db="EMBL/GenBank/DDBJ databases">
        <authorList>
            <person name="Hodson N. C."/>
            <person name="Mongue J. A."/>
            <person name="Jaron S. K."/>
        </authorList>
    </citation>
    <scope>NUCLEOTIDE SEQUENCE</scope>
</reference>
<dbReference type="FunFam" id="1.10.3210.10:FF:000011">
    <property type="entry name" value="HD domain-containing protein 2"/>
    <property type="match status" value="1"/>
</dbReference>
<evidence type="ECO:0000256" key="7">
    <source>
        <dbReference type="ARBA" id="ARBA00011738"/>
    </source>
</evidence>
<evidence type="ECO:0000256" key="6">
    <source>
        <dbReference type="ARBA" id="ARBA00009999"/>
    </source>
</evidence>
<evidence type="ECO:0000313" key="15">
    <source>
        <dbReference type="EMBL" id="CAG7838043.1"/>
    </source>
</evidence>
<dbReference type="Proteomes" id="UP000708208">
    <property type="component" value="Unassembled WGS sequence"/>
</dbReference>
<evidence type="ECO:0000256" key="13">
    <source>
        <dbReference type="ARBA" id="ARBA00032735"/>
    </source>
</evidence>
<accession>A0A8J2LTZ0</accession>
<dbReference type="PROSITE" id="PS51831">
    <property type="entry name" value="HD"/>
    <property type="match status" value="1"/>
</dbReference>
<evidence type="ECO:0000256" key="4">
    <source>
        <dbReference type="ARBA" id="ARBA00001946"/>
    </source>
</evidence>
<evidence type="ECO:0000256" key="10">
    <source>
        <dbReference type="ARBA" id="ARBA00022723"/>
    </source>
</evidence>
<dbReference type="PANTHER" id="PTHR11845:SF13">
    <property type="entry name" value="5'-DEOXYNUCLEOTIDASE HDDC2"/>
    <property type="match status" value="1"/>
</dbReference>
<dbReference type="InterPro" id="IPR039356">
    <property type="entry name" value="YfbR/HDDC2"/>
</dbReference>
<proteinExistence type="inferred from homology"/>
<comment type="similarity">
    <text evidence="6">Belongs to the HDDC2 family.</text>
</comment>
<comment type="function">
    <text evidence="5">Catalyzes the dephosphorylation of the nucleoside 5'-monophosphates deoxyadenosine monophosphate (dAMP), deoxycytidine monophosphate (dCMP), deoxyguanosine monophosphate (dGMP) and deoxythymidine monophosphate (dTMP).</text>
</comment>
<comment type="subunit">
    <text evidence="7">Homodimer.</text>
</comment>
<evidence type="ECO:0000256" key="8">
    <source>
        <dbReference type="ARBA" id="ARBA00012964"/>
    </source>
</evidence>
<comment type="cofactor">
    <cofactor evidence="2">
        <name>Mn(2+)</name>
        <dbReference type="ChEBI" id="CHEBI:29035"/>
    </cofactor>
</comment>
<comment type="cofactor">
    <cofactor evidence="4">
        <name>Mg(2+)</name>
        <dbReference type="ChEBI" id="CHEBI:18420"/>
    </cofactor>
</comment>
<dbReference type="Pfam" id="PF13023">
    <property type="entry name" value="HD_3"/>
    <property type="match status" value="1"/>
</dbReference>
<dbReference type="InterPro" id="IPR003607">
    <property type="entry name" value="HD/PDEase_dom"/>
</dbReference>